<gene>
    <name evidence="5" type="ORF">GCM10023351_01860</name>
</gene>
<keyword evidence="6" id="KW-1185">Reference proteome</keyword>
<name>A0ABP8ZQ56_9MICO</name>
<dbReference type="Gene3D" id="1.20.120.530">
    <property type="entry name" value="GntR ligand-binding domain-like"/>
    <property type="match status" value="1"/>
</dbReference>
<organism evidence="5 6">
    <name type="scientific">Microbacterium gilvum</name>
    <dbReference type="NCBI Taxonomy" id="1336204"/>
    <lineage>
        <taxon>Bacteria</taxon>
        <taxon>Bacillati</taxon>
        <taxon>Actinomycetota</taxon>
        <taxon>Actinomycetes</taxon>
        <taxon>Micrococcales</taxon>
        <taxon>Microbacteriaceae</taxon>
        <taxon>Microbacterium</taxon>
    </lineage>
</organism>
<dbReference type="CDD" id="cd07377">
    <property type="entry name" value="WHTH_GntR"/>
    <property type="match status" value="1"/>
</dbReference>
<dbReference type="InterPro" id="IPR036388">
    <property type="entry name" value="WH-like_DNA-bd_sf"/>
</dbReference>
<dbReference type="EMBL" id="BAABKO010000001">
    <property type="protein sequence ID" value="GAA4762971.1"/>
    <property type="molecule type" value="Genomic_DNA"/>
</dbReference>
<dbReference type="PROSITE" id="PS50949">
    <property type="entry name" value="HTH_GNTR"/>
    <property type="match status" value="1"/>
</dbReference>
<protein>
    <recommendedName>
        <fullName evidence="4">HTH gntR-type domain-containing protein</fullName>
    </recommendedName>
</protein>
<dbReference type="SUPFAM" id="SSF48008">
    <property type="entry name" value="GntR ligand-binding domain-like"/>
    <property type="match status" value="1"/>
</dbReference>
<proteinExistence type="predicted"/>
<comment type="caution">
    <text evidence="5">The sequence shown here is derived from an EMBL/GenBank/DDBJ whole genome shotgun (WGS) entry which is preliminary data.</text>
</comment>
<dbReference type="SMART" id="SM00345">
    <property type="entry name" value="HTH_GNTR"/>
    <property type="match status" value="1"/>
</dbReference>
<dbReference type="Pfam" id="PF07729">
    <property type="entry name" value="FCD"/>
    <property type="match status" value="1"/>
</dbReference>
<dbReference type="InterPro" id="IPR011711">
    <property type="entry name" value="GntR_C"/>
</dbReference>
<sequence>MSGFAPLNAPTPTRLSDVVFEKIAASIISGEFAPGTQLKDDELATSLGVSRMPVREAFLRLERTGMIEMVASRYTRVADLTPELVRDAFEFAGNQAGWAALLAVQRMADDELDAALGLLDGVIAGDSSTAEQRLRADAFYMHLVAHSRSPHLVLVTRDITLALARAVHSVDFDVIPEDLRARMDDGYRRLRTALEARDAAAAERTVREIHAVYASAV</sequence>
<dbReference type="PANTHER" id="PTHR43537">
    <property type="entry name" value="TRANSCRIPTIONAL REGULATOR, GNTR FAMILY"/>
    <property type="match status" value="1"/>
</dbReference>
<evidence type="ECO:0000313" key="6">
    <source>
        <dbReference type="Proteomes" id="UP001501645"/>
    </source>
</evidence>
<evidence type="ECO:0000256" key="3">
    <source>
        <dbReference type="ARBA" id="ARBA00023163"/>
    </source>
</evidence>
<dbReference type="RefSeq" id="WP_345434991.1">
    <property type="nucleotide sequence ID" value="NZ_BAABKO010000001.1"/>
</dbReference>
<evidence type="ECO:0000256" key="2">
    <source>
        <dbReference type="ARBA" id="ARBA00023125"/>
    </source>
</evidence>
<dbReference type="Gene3D" id="1.10.10.10">
    <property type="entry name" value="Winged helix-like DNA-binding domain superfamily/Winged helix DNA-binding domain"/>
    <property type="match status" value="1"/>
</dbReference>
<keyword evidence="1" id="KW-0805">Transcription regulation</keyword>
<keyword evidence="2" id="KW-0238">DNA-binding</keyword>
<evidence type="ECO:0000313" key="5">
    <source>
        <dbReference type="EMBL" id="GAA4762971.1"/>
    </source>
</evidence>
<feature type="domain" description="HTH gntR-type" evidence="4">
    <location>
        <begin position="13"/>
        <end position="80"/>
    </location>
</feature>
<evidence type="ECO:0000256" key="1">
    <source>
        <dbReference type="ARBA" id="ARBA00023015"/>
    </source>
</evidence>
<keyword evidence="3" id="KW-0804">Transcription</keyword>
<dbReference type="Proteomes" id="UP001501645">
    <property type="component" value="Unassembled WGS sequence"/>
</dbReference>
<dbReference type="InterPro" id="IPR000524">
    <property type="entry name" value="Tscrpt_reg_HTH_GntR"/>
</dbReference>
<evidence type="ECO:0000259" key="4">
    <source>
        <dbReference type="PROSITE" id="PS50949"/>
    </source>
</evidence>
<reference evidence="6" key="1">
    <citation type="journal article" date="2019" name="Int. J. Syst. Evol. Microbiol.">
        <title>The Global Catalogue of Microorganisms (GCM) 10K type strain sequencing project: providing services to taxonomists for standard genome sequencing and annotation.</title>
        <authorList>
            <consortium name="The Broad Institute Genomics Platform"/>
            <consortium name="The Broad Institute Genome Sequencing Center for Infectious Disease"/>
            <person name="Wu L."/>
            <person name="Ma J."/>
        </authorList>
    </citation>
    <scope>NUCLEOTIDE SEQUENCE [LARGE SCALE GENOMIC DNA]</scope>
    <source>
        <strain evidence="6">JCM 18537</strain>
    </source>
</reference>
<dbReference type="InterPro" id="IPR036390">
    <property type="entry name" value="WH_DNA-bd_sf"/>
</dbReference>
<dbReference type="Pfam" id="PF00392">
    <property type="entry name" value="GntR"/>
    <property type="match status" value="1"/>
</dbReference>
<dbReference type="SUPFAM" id="SSF46785">
    <property type="entry name" value="Winged helix' DNA-binding domain"/>
    <property type="match status" value="1"/>
</dbReference>
<dbReference type="PANTHER" id="PTHR43537:SF52">
    <property type="entry name" value="FATTY ACID METABOLISM REGULATOR PROTEIN"/>
    <property type="match status" value="1"/>
</dbReference>
<dbReference type="InterPro" id="IPR008920">
    <property type="entry name" value="TF_FadR/GntR_C"/>
</dbReference>
<accession>A0ABP8ZQ56</accession>